<comment type="caution">
    <text evidence="2">The sequence shown here is derived from an EMBL/GenBank/DDBJ whole genome shotgun (WGS) entry which is preliminary data.</text>
</comment>
<evidence type="ECO:0000259" key="1">
    <source>
        <dbReference type="Pfam" id="PF01272"/>
    </source>
</evidence>
<dbReference type="Pfam" id="PF01272">
    <property type="entry name" value="GreA_GreB"/>
    <property type="match status" value="1"/>
</dbReference>
<dbReference type="GO" id="GO:0003677">
    <property type="term" value="F:DNA binding"/>
    <property type="evidence" value="ECO:0007669"/>
    <property type="project" value="InterPro"/>
</dbReference>
<dbReference type="SUPFAM" id="SSF54534">
    <property type="entry name" value="FKBP-like"/>
    <property type="match status" value="1"/>
</dbReference>
<organism evidence="2 3">
    <name type="scientific">Mangrovibacterium marinum</name>
    <dbReference type="NCBI Taxonomy" id="1639118"/>
    <lineage>
        <taxon>Bacteria</taxon>
        <taxon>Pseudomonadati</taxon>
        <taxon>Bacteroidota</taxon>
        <taxon>Bacteroidia</taxon>
        <taxon>Marinilabiliales</taxon>
        <taxon>Prolixibacteraceae</taxon>
        <taxon>Mangrovibacterium</taxon>
    </lineage>
</organism>
<accession>A0A2T5C655</accession>
<dbReference type="InterPro" id="IPR001437">
    <property type="entry name" value="Tscrpt_elong_fac_GreA/B_C"/>
</dbReference>
<dbReference type="OrthoDB" id="192847at2"/>
<sequence length="146" mass="16397">MLVSIVDFNKIMPLVNTIEPAYSSRSACIQLVKKKLLSAQVVHPDEMPSNIITMNSVVTLRQTAPILTYSIRLVYPTFDNVRENRISLFSALGVAIFLGKIGEELTYTNWKGEKRIQILDIPFQPEANGNYVSAKTYGMDNSPLLF</sequence>
<gene>
    <name evidence="2" type="ORF">C8N47_10179</name>
</gene>
<evidence type="ECO:0000313" key="3">
    <source>
        <dbReference type="Proteomes" id="UP000243525"/>
    </source>
</evidence>
<proteinExistence type="predicted"/>
<dbReference type="AlphaFoldDB" id="A0A2T5C655"/>
<name>A0A2T5C655_9BACT</name>
<dbReference type="EMBL" id="QAAD01000001">
    <property type="protein sequence ID" value="PTN10431.1"/>
    <property type="molecule type" value="Genomic_DNA"/>
</dbReference>
<feature type="domain" description="Transcription elongation factor GreA/GreB C-terminal" evidence="1">
    <location>
        <begin position="48"/>
        <end position="121"/>
    </location>
</feature>
<dbReference type="GO" id="GO:0016301">
    <property type="term" value="F:kinase activity"/>
    <property type="evidence" value="ECO:0007669"/>
    <property type="project" value="UniProtKB-KW"/>
</dbReference>
<protein>
    <submittedName>
        <fullName evidence="2">Regulator of nucleoside diphosphate kinase</fullName>
    </submittedName>
</protein>
<dbReference type="Gene3D" id="3.10.50.30">
    <property type="entry name" value="Transcription elongation factor, GreA/GreB, C-terminal domain"/>
    <property type="match status" value="1"/>
</dbReference>
<dbReference type="InterPro" id="IPR036953">
    <property type="entry name" value="GreA/GreB_C_sf"/>
</dbReference>
<dbReference type="GO" id="GO:0032784">
    <property type="term" value="P:regulation of DNA-templated transcription elongation"/>
    <property type="evidence" value="ECO:0007669"/>
    <property type="project" value="InterPro"/>
</dbReference>
<evidence type="ECO:0000313" key="2">
    <source>
        <dbReference type="EMBL" id="PTN10431.1"/>
    </source>
</evidence>
<reference evidence="2 3" key="1">
    <citation type="submission" date="2018-04" db="EMBL/GenBank/DDBJ databases">
        <title>Genomic Encyclopedia of Archaeal and Bacterial Type Strains, Phase II (KMG-II): from individual species to whole genera.</title>
        <authorList>
            <person name="Goeker M."/>
        </authorList>
    </citation>
    <scope>NUCLEOTIDE SEQUENCE [LARGE SCALE GENOMIC DNA]</scope>
    <source>
        <strain evidence="2 3">DSM 28823</strain>
    </source>
</reference>
<keyword evidence="2" id="KW-0808">Transferase</keyword>
<keyword evidence="2" id="KW-0418">Kinase</keyword>
<dbReference type="Proteomes" id="UP000243525">
    <property type="component" value="Unassembled WGS sequence"/>
</dbReference>
<keyword evidence="3" id="KW-1185">Reference proteome</keyword>